<dbReference type="InterPro" id="IPR047647">
    <property type="entry name" value="ISAs1_transpos"/>
</dbReference>
<evidence type="ECO:0000259" key="1">
    <source>
        <dbReference type="Pfam" id="PF13808"/>
    </source>
</evidence>
<reference evidence="2" key="1">
    <citation type="submission" date="2023-04" db="EMBL/GenBank/DDBJ databases">
        <title>Molecular characterization of the Integrative and Conjugative elements harboring multidrug-resistance gene from Glaesserella (Haemophilus) parasuis.</title>
        <authorList>
            <person name="Che Y."/>
            <person name="Zhou L."/>
        </authorList>
    </citation>
    <scope>NUCLEOTIDE SEQUENCE</scope>
    <source>
        <strain evidence="2">Z44</strain>
    </source>
</reference>
<dbReference type="AlphaFoldDB" id="A0AAJ6DCI2"/>
<feature type="domain" description="H repeat-associated protein N-terminal" evidence="1">
    <location>
        <begin position="5"/>
        <end position="49"/>
    </location>
</feature>
<dbReference type="GO" id="GO:0006313">
    <property type="term" value="P:DNA transposition"/>
    <property type="evidence" value="ECO:0007669"/>
    <property type="project" value="InterPro"/>
</dbReference>
<dbReference type="PANTHER" id="PTHR30298:SF0">
    <property type="entry name" value="PROTEIN YBFL-RELATED"/>
    <property type="match status" value="1"/>
</dbReference>
<dbReference type="GO" id="GO:0004803">
    <property type="term" value="F:transposase activity"/>
    <property type="evidence" value="ECO:0007669"/>
    <property type="project" value="InterPro"/>
</dbReference>
<name>A0AAJ6DCI2_GLAPU</name>
<evidence type="ECO:0000313" key="3">
    <source>
        <dbReference type="Proteomes" id="UP001222296"/>
    </source>
</evidence>
<proteinExistence type="predicted"/>
<dbReference type="GO" id="GO:0003677">
    <property type="term" value="F:DNA binding"/>
    <property type="evidence" value="ECO:0007669"/>
    <property type="project" value="InterPro"/>
</dbReference>
<dbReference type="Proteomes" id="UP001222296">
    <property type="component" value="Chromosome"/>
</dbReference>
<dbReference type="RefSeq" id="WP_261482471.1">
    <property type="nucleotide sequence ID" value="NZ_CP121769.1"/>
</dbReference>
<protein>
    <submittedName>
        <fullName evidence="2">ISAs1 family transposase</fullName>
    </submittedName>
</protein>
<dbReference type="PANTHER" id="PTHR30298">
    <property type="entry name" value="H REPEAT-ASSOCIATED PREDICTED TRANSPOSASE"/>
    <property type="match status" value="1"/>
</dbReference>
<sequence>MSVFRFFENLSDPRAYNQKHHFLDIVFLVVSAVISGANSWTEIKVFYISSLDVDVQILAKCVRGHWEVENKAHWVLDVVYKEDECAVTDEWGAENLAILRRLALNLARLHPKKQSMKGKLTAAGWSDEFREELLLGM</sequence>
<dbReference type="Pfam" id="PF13808">
    <property type="entry name" value="DDE_Tnp_1_assoc"/>
    <property type="match status" value="1"/>
</dbReference>
<dbReference type="InterPro" id="IPR032806">
    <property type="entry name" value="YbfD_N"/>
</dbReference>
<evidence type="ECO:0000313" key="2">
    <source>
        <dbReference type="EMBL" id="WGE09806.1"/>
    </source>
</evidence>
<dbReference type="InterPro" id="IPR051698">
    <property type="entry name" value="Transposase_11-like"/>
</dbReference>
<dbReference type="NCBIfam" id="NF033564">
    <property type="entry name" value="transpos_ISAs1"/>
    <property type="match status" value="1"/>
</dbReference>
<gene>
    <name evidence="2" type="ORF">QBL01_11440</name>
</gene>
<accession>A0AAJ6DCI2</accession>
<dbReference type="EMBL" id="CP121769">
    <property type="protein sequence ID" value="WGE09806.1"/>
    <property type="molecule type" value="Genomic_DNA"/>
</dbReference>
<organism evidence="2 3">
    <name type="scientific">Glaesserella parasuis</name>
    <name type="common">Haemophilus parasuis</name>
    <dbReference type="NCBI Taxonomy" id="738"/>
    <lineage>
        <taxon>Bacteria</taxon>
        <taxon>Pseudomonadati</taxon>
        <taxon>Pseudomonadota</taxon>
        <taxon>Gammaproteobacteria</taxon>
        <taxon>Pasteurellales</taxon>
        <taxon>Pasteurellaceae</taxon>
        <taxon>Glaesserella</taxon>
    </lineage>
</organism>